<dbReference type="Pfam" id="PF00501">
    <property type="entry name" value="AMP-binding"/>
    <property type="match status" value="1"/>
</dbReference>
<dbReference type="PANTHER" id="PTHR43859:SF4">
    <property type="entry name" value="BUTANOATE--COA LIGASE AAE1-RELATED"/>
    <property type="match status" value="1"/>
</dbReference>
<dbReference type="AlphaFoldDB" id="A0A7X0MUW9"/>
<evidence type="ECO:0000313" key="7">
    <source>
        <dbReference type="EMBL" id="MBB6520743.1"/>
    </source>
</evidence>
<dbReference type="Gene3D" id="3.40.50.12780">
    <property type="entry name" value="N-terminal domain of ligase-like"/>
    <property type="match status" value="1"/>
</dbReference>
<dbReference type="RefSeq" id="WP_166850347.1">
    <property type="nucleotide sequence ID" value="NZ_JAAONY010000001.1"/>
</dbReference>
<dbReference type="NCBIfam" id="NF004837">
    <property type="entry name" value="PRK06187.1"/>
    <property type="match status" value="1"/>
</dbReference>
<dbReference type="CDD" id="cd12119">
    <property type="entry name" value="ttLC_FACS_AlkK_like"/>
    <property type="match status" value="1"/>
</dbReference>
<dbReference type="EC" id="6.2.1.-" evidence="7"/>
<comment type="caution">
    <text evidence="7">The sequence shown here is derived from an EMBL/GenBank/DDBJ whole genome shotgun (WGS) entry which is preliminary data.</text>
</comment>
<dbReference type="InParanoid" id="A0A7X0MUW9"/>
<evidence type="ECO:0000259" key="5">
    <source>
        <dbReference type="Pfam" id="PF00501"/>
    </source>
</evidence>
<keyword evidence="8" id="KW-1185">Reference proteome</keyword>
<dbReference type="Pfam" id="PF13193">
    <property type="entry name" value="AMP-binding_C"/>
    <property type="match status" value="1"/>
</dbReference>
<keyword evidence="2 7" id="KW-0436">Ligase</keyword>
<evidence type="ECO:0000256" key="1">
    <source>
        <dbReference type="ARBA" id="ARBA00006432"/>
    </source>
</evidence>
<evidence type="ECO:0000256" key="3">
    <source>
        <dbReference type="ARBA" id="ARBA00022832"/>
    </source>
</evidence>
<gene>
    <name evidence="7" type="ORF">HNR48_001021</name>
</gene>
<keyword evidence="4" id="KW-0443">Lipid metabolism</keyword>
<feature type="domain" description="AMP-binding enzyme C-terminal" evidence="6">
    <location>
        <begin position="451"/>
        <end position="525"/>
    </location>
</feature>
<evidence type="ECO:0000259" key="6">
    <source>
        <dbReference type="Pfam" id="PF13193"/>
    </source>
</evidence>
<dbReference type="InterPro" id="IPR000873">
    <property type="entry name" value="AMP-dep_synth/lig_dom"/>
</dbReference>
<dbReference type="InterPro" id="IPR020845">
    <property type="entry name" value="AMP-binding_CS"/>
</dbReference>
<feature type="domain" description="AMP-dependent synthetase/ligase" evidence="5">
    <location>
        <begin position="31"/>
        <end position="401"/>
    </location>
</feature>
<dbReference type="GO" id="GO:0006631">
    <property type="term" value="P:fatty acid metabolic process"/>
    <property type="evidence" value="ECO:0007669"/>
    <property type="project" value="UniProtKB-KW"/>
</dbReference>
<comment type="similarity">
    <text evidence="1">Belongs to the ATP-dependent AMP-binding enzyme family.</text>
</comment>
<proteinExistence type="inferred from homology"/>
<dbReference type="GO" id="GO:0016874">
    <property type="term" value="F:ligase activity"/>
    <property type="evidence" value="ECO:0007669"/>
    <property type="project" value="UniProtKB-KW"/>
</dbReference>
<sequence>MLGKMMDFQLTIPAVMRHARKIHGEAEIVSKLADGSLHRYRYVDAFDRVAKLAGALKKLGVEQGDVIGTLAWNSYRHFELYYGVPGIGAICHTINPRLSDEQFDFVLNDARDQWIFVDPDFLPLMARLQDKFKTVKGYIVLCDEADMPEHNLQNVYCYESLLAEQSVQFDWPELEENLACGICYTSGTTGNPKGVVYSHRSTVLISLTANTSSSVGMQPEDSLLAVVPMFHVNAWNIPYAGAMAGAKMVFPGRFMGDGQALAELMNEERVRFASGVPTVWLALLQHLRENNTKLETVERLMVGGAATPVAMMKAFEEEQGIFMQQGWGMTETSPLGTMNMPTPSMEKLDKEAQFELRKTVGRPTFGIEVRIVDDALNELPWDGKTPGSFQVRGPWVCSQYLGIEQSDAHTEDDWFDTGDIAVIDKQGYVSITDRSKDVIKSGGEWISSADLENAVMAHDSVLEAAAIGVYHPKWSERPLLIVVTKPGVEVSEEELKTFLATQVTRWWIPETILFTTELPHTATGKVSKKDLREQYRDFSYQE</sequence>
<evidence type="ECO:0000313" key="8">
    <source>
        <dbReference type="Proteomes" id="UP000528457"/>
    </source>
</evidence>
<organism evidence="7 8">
    <name type="scientific">Pseudoteredinibacter isoporae</name>
    <dbReference type="NCBI Taxonomy" id="570281"/>
    <lineage>
        <taxon>Bacteria</taxon>
        <taxon>Pseudomonadati</taxon>
        <taxon>Pseudomonadota</taxon>
        <taxon>Gammaproteobacteria</taxon>
        <taxon>Cellvibrionales</taxon>
        <taxon>Cellvibrionaceae</taxon>
        <taxon>Pseudoteredinibacter</taxon>
    </lineage>
</organism>
<protein>
    <submittedName>
        <fullName evidence="7">Fatty-acyl-CoA synthase</fullName>
        <ecNumber evidence="7">6.2.1.-</ecNumber>
    </submittedName>
</protein>
<evidence type="ECO:0000256" key="2">
    <source>
        <dbReference type="ARBA" id="ARBA00022598"/>
    </source>
</evidence>
<reference evidence="7 8" key="1">
    <citation type="submission" date="2020-08" db="EMBL/GenBank/DDBJ databases">
        <title>Genomic Encyclopedia of Type Strains, Phase IV (KMG-IV): sequencing the most valuable type-strain genomes for metagenomic binning, comparative biology and taxonomic classification.</title>
        <authorList>
            <person name="Goeker M."/>
        </authorList>
    </citation>
    <scope>NUCLEOTIDE SEQUENCE [LARGE SCALE GENOMIC DNA]</scope>
    <source>
        <strain evidence="7 8">DSM 22368</strain>
    </source>
</reference>
<dbReference type="PROSITE" id="PS00455">
    <property type="entry name" value="AMP_BINDING"/>
    <property type="match status" value="1"/>
</dbReference>
<keyword evidence="3" id="KW-0276">Fatty acid metabolism</keyword>
<dbReference type="EMBL" id="JACHHT010000001">
    <property type="protein sequence ID" value="MBB6520743.1"/>
    <property type="molecule type" value="Genomic_DNA"/>
</dbReference>
<dbReference type="Gene3D" id="3.30.300.30">
    <property type="match status" value="1"/>
</dbReference>
<dbReference type="InterPro" id="IPR025110">
    <property type="entry name" value="AMP-bd_C"/>
</dbReference>
<name>A0A7X0MUW9_9GAMM</name>
<dbReference type="InterPro" id="IPR042099">
    <property type="entry name" value="ANL_N_sf"/>
</dbReference>
<evidence type="ECO:0000256" key="4">
    <source>
        <dbReference type="ARBA" id="ARBA00023098"/>
    </source>
</evidence>
<dbReference type="SUPFAM" id="SSF56801">
    <property type="entry name" value="Acetyl-CoA synthetase-like"/>
    <property type="match status" value="1"/>
</dbReference>
<dbReference type="InterPro" id="IPR045851">
    <property type="entry name" value="AMP-bd_C_sf"/>
</dbReference>
<dbReference type="Proteomes" id="UP000528457">
    <property type="component" value="Unassembled WGS sequence"/>
</dbReference>
<dbReference type="PANTHER" id="PTHR43859">
    <property type="entry name" value="ACYL-ACTIVATING ENZYME"/>
    <property type="match status" value="1"/>
</dbReference>
<accession>A0A7X0MUW9</accession>
<dbReference type="FunFam" id="3.30.300.30:FF:000008">
    <property type="entry name" value="2,3-dihydroxybenzoate-AMP ligase"/>
    <property type="match status" value="1"/>
</dbReference>